<dbReference type="InterPro" id="IPR022961">
    <property type="entry name" value="Gly_tRNA_ligase_bac"/>
</dbReference>
<keyword evidence="7 8" id="KW-0030">Aminoacyl-tRNA synthetase</keyword>
<dbReference type="PROSITE" id="PS50862">
    <property type="entry name" value="AA_TRNA_LIGASE_II"/>
    <property type="match status" value="1"/>
</dbReference>
<sequence length="537" mass="61960">MKSMDKIVSLCKRRGYLFQSSEIYGGIQGFWDYGPLGVELKRNLKDAWWHDMIGGHNELIQPQTAPSTFEMVGLDSTIIMHPQVWKCSGHYDLFHDHMVDCRESKKRYRFDQIRGRWVEYQDKKVFVTTLAEAEQELDEVRRRGMKFFKLRNKDADKIAVGNESLTLDKLDSTVDVLAPDAKSLDTLTEPREFNLMFKTTLGALGGADDTTFLRPETAQGIFVNFKNVLDSSRISLPFGIGQVGKSFRNEITPRNFTFRSREFEQMEIEFFCHPDQSQEWYRYWRDRRLEWYKSLGLSDESLIMREHHQEELAHYSVGTADIEYAFPFLPEGEYGELEGIAHRGDFDLRSHMEGKLDPSTRPMQVELGEDGKPKYRGSGRDLTYRDEATNEKFVPHVVEPSAGADRAVLAFLCEAFTEDEAPDENGKLQSRTVMKLHPRLAPIKAAVFPLVKKDGMPEVAHEIYGELKRHMNVFYDEKGAVGRRYRRQDEAGTPYCITVDTETLTDKTVTIRDRDTLEQSRVKIDDVVAELQSRINA</sequence>
<evidence type="ECO:0000256" key="3">
    <source>
        <dbReference type="ARBA" id="ARBA00022598"/>
    </source>
</evidence>
<feature type="compositionally biased region" description="Basic and acidic residues" evidence="9">
    <location>
        <begin position="369"/>
        <end position="379"/>
    </location>
</feature>
<feature type="domain" description="Aminoacyl-transfer RNA synthetases class-II family profile" evidence="10">
    <location>
        <begin position="175"/>
        <end position="442"/>
    </location>
</feature>
<evidence type="ECO:0000256" key="4">
    <source>
        <dbReference type="ARBA" id="ARBA00022741"/>
    </source>
</evidence>
<feature type="binding site" evidence="8">
    <location>
        <begin position="258"/>
        <end position="263"/>
    </location>
    <ligand>
        <name>ATP</name>
        <dbReference type="ChEBI" id="CHEBI:30616"/>
    </ligand>
</feature>
<dbReference type="GO" id="GO:0004820">
    <property type="term" value="F:glycine-tRNA ligase activity"/>
    <property type="evidence" value="ECO:0007669"/>
    <property type="project" value="UniProtKB-UniRule"/>
</dbReference>
<feature type="binding site" evidence="8">
    <location>
        <position position="216"/>
    </location>
    <ligand>
        <name>substrate</name>
    </ligand>
</feature>
<keyword evidence="6 8" id="KW-0648">Protein biosynthesis</keyword>
<evidence type="ECO:0000313" key="11">
    <source>
        <dbReference type="EMBL" id="TWU26344.1"/>
    </source>
</evidence>
<proteinExistence type="inferred from homology"/>
<dbReference type="InterPro" id="IPR027031">
    <property type="entry name" value="Gly-tRNA_synthase/POLG2"/>
</dbReference>
<dbReference type="InterPro" id="IPR006195">
    <property type="entry name" value="aa-tRNA-synth_II"/>
</dbReference>
<comment type="subunit">
    <text evidence="8">Homodimer.</text>
</comment>
<keyword evidence="2 8" id="KW-0963">Cytoplasm</keyword>
<dbReference type="GO" id="GO:0004081">
    <property type="term" value="F:bis(5'-nucleosyl)-tetraphosphatase (asymmetrical) activity"/>
    <property type="evidence" value="ECO:0007669"/>
    <property type="project" value="UniProtKB-ARBA"/>
</dbReference>
<dbReference type="GO" id="GO:0015966">
    <property type="term" value="P:diadenosine tetraphosphate biosynthetic process"/>
    <property type="evidence" value="ECO:0007669"/>
    <property type="project" value="UniProtKB-ARBA"/>
</dbReference>
<dbReference type="InterPro" id="IPR036621">
    <property type="entry name" value="Anticodon-bd_dom_sf"/>
</dbReference>
<keyword evidence="3 8" id="KW-0436">Ligase</keyword>
<dbReference type="FunFam" id="3.40.50.800:FF:000002">
    <property type="entry name" value="Glycine--tRNA ligase"/>
    <property type="match status" value="1"/>
</dbReference>
<feature type="binding site" evidence="8">
    <location>
        <position position="109"/>
    </location>
    <ligand>
        <name>substrate</name>
    </ligand>
</feature>
<comment type="caution">
    <text evidence="11">The sequence shown here is derived from an EMBL/GenBank/DDBJ whole genome shotgun (WGS) entry which is preliminary data.</text>
</comment>
<comment type="catalytic activity">
    <reaction evidence="8">
        <text>tRNA(Gly) + glycine + ATP = glycyl-tRNA(Gly) + AMP + diphosphate</text>
        <dbReference type="Rhea" id="RHEA:16013"/>
        <dbReference type="Rhea" id="RHEA-COMP:9664"/>
        <dbReference type="Rhea" id="RHEA-COMP:9683"/>
        <dbReference type="ChEBI" id="CHEBI:30616"/>
        <dbReference type="ChEBI" id="CHEBI:33019"/>
        <dbReference type="ChEBI" id="CHEBI:57305"/>
        <dbReference type="ChEBI" id="CHEBI:78442"/>
        <dbReference type="ChEBI" id="CHEBI:78522"/>
        <dbReference type="ChEBI" id="CHEBI:456215"/>
        <dbReference type="EC" id="6.1.1.14"/>
    </reaction>
</comment>
<dbReference type="PANTHER" id="PTHR10745">
    <property type="entry name" value="GLYCYL-TRNA SYNTHETASE/DNA POLYMERASE SUBUNIT GAMMA-2"/>
    <property type="match status" value="1"/>
</dbReference>
<dbReference type="InterPro" id="IPR033731">
    <property type="entry name" value="GlyRS-like_core"/>
</dbReference>
<evidence type="ECO:0000256" key="9">
    <source>
        <dbReference type="SAM" id="MobiDB-lite"/>
    </source>
</evidence>
<dbReference type="GO" id="GO:0006426">
    <property type="term" value="P:glycyl-tRNA aminoacylation"/>
    <property type="evidence" value="ECO:0007669"/>
    <property type="project" value="UniProtKB-UniRule"/>
</dbReference>
<evidence type="ECO:0000256" key="8">
    <source>
        <dbReference type="HAMAP-Rule" id="MF_00253"/>
    </source>
</evidence>
<dbReference type="NCBIfam" id="TIGR00389">
    <property type="entry name" value="glyS_dimeric"/>
    <property type="match status" value="1"/>
</dbReference>
<evidence type="ECO:0000313" key="12">
    <source>
        <dbReference type="Proteomes" id="UP000316304"/>
    </source>
</evidence>
<feature type="binding site" evidence="8">
    <location>
        <begin position="248"/>
        <end position="250"/>
    </location>
    <ligand>
        <name>ATP</name>
        <dbReference type="ChEBI" id="CHEBI:30616"/>
    </ligand>
</feature>
<dbReference type="GO" id="GO:0005524">
    <property type="term" value="F:ATP binding"/>
    <property type="evidence" value="ECO:0007669"/>
    <property type="project" value="UniProtKB-UniRule"/>
</dbReference>
<dbReference type="EMBL" id="SJPT01000001">
    <property type="protein sequence ID" value="TWU26344.1"/>
    <property type="molecule type" value="Genomic_DNA"/>
</dbReference>
<comment type="similarity">
    <text evidence="1 8">Belongs to the class-II aminoacyl-tRNA synthetase family.</text>
</comment>
<dbReference type="EC" id="6.1.1.14" evidence="8"/>
<dbReference type="HAMAP" id="MF_00253_B">
    <property type="entry name" value="Gly_tRNA_synth_B"/>
    <property type="match status" value="1"/>
</dbReference>
<dbReference type="Gene3D" id="3.30.930.10">
    <property type="entry name" value="Bira Bifunctional Protein, Domain 2"/>
    <property type="match status" value="1"/>
</dbReference>
<dbReference type="AlphaFoldDB" id="A0A5C6CS07"/>
<evidence type="ECO:0000256" key="1">
    <source>
        <dbReference type="ARBA" id="ARBA00008226"/>
    </source>
</evidence>
<dbReference type="Pfam" id="PF00587">
    <property type="entry name" value="tRNA-synt_2b"/>
    <property type="match status" value="1"/>
</dbReference>
<feature type="region of interest" description="Disordered" evidence="9">
    <location>
        <begin position="354"/>
        <end position="379"/>
    </location>
</feature>
<comment type="function">
    <text evidence="8">Catalyzes the attachment of glycine to tRNA(Gly).</text>
</comment>
<dbReference type="Pfam" id="PF03129">
    <property type="entry name" value="HGTP_anticodon"/>
    <property type="match status" value="1"/>
</dbReference>
<evidence type="ECO:0000256" key="6">
    <source>
        <dbReference type="ARBA" id="ARBA00022917"/>
    </source>
</evidence>
<dbReference type="Proteomes" id="UP000316304">
    <property type="component" value="Unassembled WGS sequence"/>
</dbReference>
<feature type="binding site" evidence="8">
    <location>
        <begin position="399"/>
        <end position="403"/>
    </location>
    <ligand>
        <name>substrate</name>
    </ligand>
</feature>
<accession>A0A5C6CS07</accession>
<gene>
    <name evidence="8 11" type="primary">glyQS</name>
    <name evidence="11" type="ORF">Pla52o_01970</name>
</gene>
<name>A0A5C6CS07_9BACT</name>
<dbReference type="SUPFAM" id="SSF55681">
    <property type="entry name" value="Class II aaRS and biotin synthetases"/>
    <property type="match status" value="1"/>
</dbReference>
<dbReference type="InterPro" id="IPR002314">
    <property type="entry name" value="aa-tRNA-synt_IIb"/>
</dbReference>
<feature type="binding site" evidence="8">
    <location>
        <begin position="403"/>
        <end position="406"/>
    </location>
    <ligand>
        <name>ATP</name>
        <dbReference type="ChEBI" id="CHEBI:30616"/>
    </ligand>
</feature>
<reference evidence="11 12" key="1">
    <citation type="submission" date="2019-02" db="EMBL/GenBank/DDBJ databases">
        <title>Deep-cultivation of Planctomycetes and their phenomic and genomic characterization uncovers novel biology.</title>
        <authorList>
            <person name="Wiegand S."/>
            <person name="Jogler M."/>
            <person name="Boedeker C."/>
            <person name="Pinto D."/>
            <person name="Vollmers J."/>
            <person name="Rivas-Marin E."/>
            <person name="Kohn T."/>
            <person name="Peeters S.H."/>
            <person name="Heuer A."/>
            <person name="Rast P."/>
            <person name="Oberbeckmann S."/>
            <person name="Bunk B."/>
            <person name="Jeske O."/>
            <person name="Meyerdierks A."/>
            <person name="Storesund J.E."/>
            <person name="Kallscheuer N."/>
            <person name="Luecker S."/>
            <person name="Lage O.M."/>
            <person name="Pohl T."/>
            <person name="Merkel B.J."/>
            <person name="Hornburger P."/>
            <person name="Mueller R.-W."/>
            <person name="Bruemmer F."/>
            <person name="Labrenz M."/>
            <person name="Spormann A.M."/>
            <person name="Op Den Camp H."/>
            <person name="Overmann J."/>
            <person name="Amann R."/>
            <person name="Jetten M.S.M."/>
            <person name="Mascher T."/>
            <person name="Medema M.H."/>
            <person name="Devos D.P."/>
            <person name="Kaster A.-K."/>
            <person name="Ovreas L."/>
            <person name="Rohde M."/>
            <person name="Galperin M.Y."/>
            <person name="Jogler C."/>
        </authorList>
    </citation>
    <scope>NUCLEOTIDE SEQUENCE [LARGE SCALE GENOMIC DNA]</scope>
    <source>
        <strain evidence="11 12">Pla52o</strain>
    </source>
</reference>
<dbReference type="GO" id="GO:1990742">
    <property type="term" value="C:microvesicle"/>
    <property type="evidence" value="ECO:0007669"/>
    <property type="project" value="UniProtKB-ARBA"/>
</dbReference>
<dbReference type="InterPro" id="IPR004154">
    <property type="entry name" value="Anticodon-bd"/>
</dbReference>
<keyword evidence="12" id="KW-1185">Reference proteome</keyword>
<dbReference type="Gene3D" id="3.40.50.800">
    <property type="entry name" value="Anticodon-binding domain"/>
    <property type="match status" value="1"/>
</dbReference>
<feature type="binding site" evidence="8">
    <location>
        <begin position="263"/>
        <end position="267"/>
    </location>
    <ligand>
        <name>substrate</name>
    </ligand>
</feature>
<comment type="subcellular location">
    <subcellularLocation>
        <location evidence="8">Cytoplasm</location>
    </subcellularLocation>
</comment>
<dbReference type="InterPro" id="IPR002315">
    <property type="entry name" value="tRNA-synt_gly"/>
</dbReference>
<dbReference type="SUPFAM" id="SSF52954">
    <property type="entry name" value="Class II aaRS ABD-related"/>
    <property type="match status" value="1"/>
</dbReference>
<dbReference type="NCBIfam" id="NF003211">
    <property type="entry name" value="PRK04173.1"/>
    <property type="match status" value="1"/>
</dbReference>
<evidence type="ECO:0000256" key="5">
    <source>
        <dbReference type="ARBA" id="ARBA00022840"/>
    </source>
</evidence>
<dbReference type="InterPro" id="IPR045864">
    <property type="entry name" value="aa-tRNA-synth_II/BPL/LPL"/>
</dbReference>
<keyword evidence="5 8" id="KW-0067">ATP-binding</keyword>
<feature type="binding site" evidence="8">
    <location>
        <begin position="336"/>
        <end position="337"/>
    </location>
    <ligand>
        <name>ATP</name>
        <dbReference type="ChEBI" id="CHEBI:30616"/>
    </ligand>
</feature>
<organism evidence="11 12">
    <name type="scientific">Novipirellula galeiformis</name>
    <dbReference type="NCBI Taxonomy" id="2528004"/>
    <lineage>
        <taxon>Bacteria</taxon>
        <taxon>Pseudomonadati</taxon>
        <taxon>Planctomycetota</taxon>
        <taxon>Planctomycetia</taxon>
        <taxon>Pirellulales</taxon>
        <taxon>Pirellulaceae</taxon>
        <taxon>Novipirellula</taxon>
    </lineage>
</organism>
<dbReference type="PANTHER" id="PTHR10745:SF8">
    <property type="entry name" value="DNA POLYMERASE SUBUNIT GAMMA-2, MITOCHONDRIAL"/>
    <property type="match status" value="1"/>
</dbReference>
<dbReference type="CDD" id="cd00858">
    <property type="entry name" value="GlyRS_anticodon"/>
    <property type="match status" value="1"/>
</dbReference>
<keyword evidence="4 8" id="KW-0547">Nucleotide-binding</keyword>
<evidence type="ECO:0000256" key="2">
    <source>
        <dbReference type="ARBA" id="ARBA00022490"/>
    </source>
</evidence>
<dbReference type="GO" id="GO:0070062">
    <property type="term" value="C:extracellular exosome"/>
    <property type="evidence" value="ECO:0007669"/>
    <property type="project" value="UniProtKB-ARBA"/>
</dbReference>
<protein>
    <recommendedName>
        <fullName evidence="8">Glycine--tRNA ligase</fullName>
        <ecNumber evidence="8">6.1.1.14</ecNumber>
    </recommendedName>
    <alternativeName>
        <fullName evidence="8">Glycyl-tRNA synthetase</fullName>
        <shortName evidence="8">GlyRS</shortName>
    </alternativeName>
</protein>
<evidence type="ECO:0000256" key="7">
    <source>
        <dbReference type="ARBA" id="ARBA00023146"/>
    </source>
</evidence>
<dbReference type="GO" id="GO:0005737">
    <property type="term" value="C:cytoplasm"/>
    <property type="evidence" value="ECO:0007669"/>
    <property type="project" value="UniProtKB-SubCell"/>
</dbReference>
<dbReference type="PRINTS" id="PR01043">
    <property type="entry name" value="TRNASYNTHGLY"/>
</dbReference>
<evidence type="ECO:0000259" key="10">
    <source>
        <dbReference type="PROSITE" id="PS50862"/>
    </source>
</evidence>
<dbReference type="CDD" id="cd00774">
    <property type="entry name" value="GlyRS-like_core"/>
    <property type="match status" value="1"/>
</dbReference>